<protein>
    <submittedName>
        <fullName evidence="2">Fructose 1,6-bisphosphatase</fullName>
    </submittedName>
</protein>
<proteinExistence type="predicted"/>
<evidence type="ECO:0000313" key="3">
    <source>
        <dbReference type="Proteomes" id="UP001597526"/>
    </source>
</evidence>
<gene>
    <name evidence="2" type="ORF">ACFSQJ_18210</name>
</gene>
<accession>A0ABW5N042</accession>
<keyword evidence="3" id="KW-1185">Reference proteome</keyword>
<sequence length="121" mass="13709">MTQISSPKNKAQENGKLTNSKIEQLKDIIFGENIQEYDSEFEKIKSEIQSKKVELENLINEIKNELDAAIDNLSTDINIRLTDIEDSFSDKLKDLDNNKIDKNSLGQLLISLGEKIAKGQK</sequence>
<keyword evidence="1" id="KW-0175">Coiled coil</keyword>
<evidence type="ECO:0000256" key="1">
    <source>
        <dbReference type="SAM" id="Coils"/>
    </source>
</evidence>
<comment type="caution">
    <text evidence="2">The sequence shown here is derived from an EMBL/GenBank/DDBJ whole genome shotgun (WGS) entry which is preliminary data.</text>
</comment>
<dbReference type="RefSeq" id="WP_339335530.1">
    <property type="nucleotide sequence ID" value="NZ_JBHULB010000082.1"/>
</dbReference>
<reference evidence="3" key="1">
    <citation type="journal article" date="2019" name="Int. J. Syst. Evol. Microbiol.">
        <title>The Global Catalogue of Microorganisms (GCM) 10K type strain sequencing project: providing services to taxonomists for standard genome sequencing and annotation.</title>
        <authorList>
            <consortium name="The Broad Institute Genomics Platform"/>
            <consortium name="The Broad Institute Genome Sequencing Center for Infectious Disease"/>
            <person name="Wu L."/>
            <person name="Ma J."/>
        </authorList>
    </citation>
    <scope>NUCLEOTIDE SEQUENCE [LARGE SCALE GENOMIC DNA]</scope>
    <source>
        <strain evidence="3">KCTC 52368</strain>
    </source>
</reference>
<dbReference type="Proteomes" id="UP001597526">
    <property type="component" value="Unassembled WGS sequence"/>
</dbReference>
<dbReference type="EMBL" id="JBHULB010000082">
    <property type="protein sequence ID" value="MFD2588865.1"/>
    <property type="molecule type" value="Genomic_DNA"/>
</dbReference>
<evidence type="ECO:0000313" key="2">
    <source>
        <dbReference type="EMBL" id="MFD2588865.1"/>
    </source>
</evidence>
<feature type="coiled-coil region" evidence="1">
    <location>
        <begin position="34"/>
        <end position="72"/>
    </location>
</feature>
<organism evidence="2 3">
    <name type="scientific">Croceitalea marina</name>
    <dbReference type="NCBI Taxonomy" id="1775166"/>
    <lineage>
        <taxon>Bacteria</taxon>
        <taxon>Pseudomonadati</taxon>
        <taxon>Bacteroidota</taxon>
        <taxon>Flavobacteriia</taxon>
        <taxon>Flavobacteriales</taxon>
        <taxon>Flavobacteriaceae</taxon>
        <taxon>Croceitalea</taxon>
    </lineage>
</organism>
<name>A0ABW5N042_9FLAO</name>